<evidence type="ECO:0000256" key="1">
    <source>
        <dbReference type="SAM" id="SignalP"/>
    </source>
</evidence>
<proteinExistence type="predicted"/>
<dbReference type="Proteomes" id="UP000026249">
    <property type="component" value="Unassembled WGS sequence"/>
</dbReference>
<keyword evidence="1" id="KW-0732">Signal</keyword>
<evidence type="ECO:0000313" key="3">
    <source>
        <dbReference type="Proteomes" id="UP000026249"/>
    </source>
</evidence>
<protein>
    <submittedName>
        <fullName evidence="2">Uncharacterized protein</fullName>
    </submittedName>
</protein>
<dbReference type="EMBL" id="JFKE01000008">
    <property type="protein sequence ID" value="KAJ54424.1"/>
    <property type="molecule type" value="Genomic_DNA"/>
</dbReference>
<dbReference type="STRING" id="1454373.ACMU_18525"/>
<feature type="chain" id="PRO_5001559432" evidence="1">
    <location>
        <begin position="22"/>
        <end position="192"/>
    </location>
</feature>
<evidence type="ECO:0000313" key="2">
    <source>
        <dbReference type="EMBL" id="KAJ54424.1"/>
    </source>
</evidence>
<accession>A0A037ZD94</accession>
<keyword evidence="3" id="KW-1185">Reference proteome</keyword>
<organism evidence="2 3">
    <name type="scientific">Actibacterium mucosum KCTC 23349</name>
    <dbReference type="NCBI Taxonomy" id="1454373"/>
    <lineage>
        <taxon>Bacteria</taxon>
        <taxon>Pseudomonadati</taxon>
        <taxon>Pseudomonadota</taxon>
        <taxon>Alphaproteobacteria</taxon>
        <taxon>Rhodobacterales</taxon>
        <taxon>Roseobacteraceae</taxon>
        <taxon>Actibacterium</taxon>
    </lineage>
</organism>
<feature type="signal peptide" evidence="1">
    <location>
        <begin position="1"/>
        <end position="21"/>
    </location>
</feature>
<gene>
    <name evidence="2" type="ORF">ACMU_18525</name>
</gene>
<dbReference type="OrthoDB" id="7725378at2"/>
<reference evidence="2 3" key="1">
    <citation type="submission" date="2014-03" db="EMBL/GenBank/DDBJ databases">
        <title>Draft Genome Sequence of Actibacterium mucosum KCTC 23349, a Marine Alphaproteobacterium with Complex Ionic Requirements Isolated from Mediterranean Seawater at Malvarrosa Beach, Valencia, Spain.</title>
        <authorList>
            <person name="Arahal D.R."/>
            <person name="Shao Z."/>
            <person name="Lai Q."/>
            <person name="Pujalte M.J."/>
        </authorList>
    </citation>
    <scope>NUCLEOTIDE SEQUENCE [LARGE SCALE GENOMIC DNA]</scope>
    <source>
        <strain evidence="2 3">KCTC 23349</strain>
    </source>
</reference>
<dbReference type="RefSeq" id="WP_035261755.1">
    <property type="nucleotide sequence ID" value="NZ_JFKE01000008.1"/>
</dbReference>
<dbReference type="AlphaFoldDB" id="A0A037ZD94"/>
<name>A0A037ZD94_9RHOB</name>
<comment type="caution">
    <text evidence="2">The sequence shown here is derived from an EMBL/GenBank/DDBJ whole genome shotgun (WGS) entry which is preliminary data.</text>
</comment>
<sequence>MKRLIAALCLLAAPIAAPVSAQDFSEGSEARSWNLYAEQPARFEAQVVDILCELSGNCPDNCGDGRRQLGLLRAADGVLVYPNKNSQPAFTGAAVELLPYCGQQVEVDGLMIDDPDLGAINIYLVQKIRTVGAEEWVKANRWTKVWAENHPEAKGKGPWFRRDPRVKAEIAAEGFTGLGVEAEQTFIKELFE</sequence>